<keyword evidence="3" id="KW-0633">Potassium transport</keyword>
<dbReference type="InterPro" id="IPR005821">
    <property type="entry name" value="Ion_trans_dom"/>
</dbReference>
<feature type="transmembrane region" description="Helical" evidence="14">
    <location>
        <begin position="182"/>
        <end position="200"/>
    </location>
</feature>
<evidence type="ECO:0000256" key="4">
    <source>
        <dbReference type="ARBA" id="ARBA00022692"/>
    </source>
</evidence>
<keyword evidence="8 14" id="KW-1133">Transmembrane helix</keyword>
<feature type="transmembrane region" description="Helical" evidence="14">
    <location>
        <begin position="327"/>
        <end position="348"/>
    </location>
</feature>
<gene>
    <name evidence="16" type="ORF">PIIN_07335</name>
</gene>
<evidence type="ECO:0000256" key="14">
    <source>
        <dbReference type="SAM" id="Phobius"/>
    </source>
</evidence>
<evidence type="ECO:0000256" key="2">
    <source>
        <dbReference type="ARBA" id="ARBA00022448"/>
    </source>
</evidence>
<feature type="transmembrane region" description="Helical" evidence="14">
    <location>
        <begin position="294"/>
        <end position="315"/>
    </location>
</feature>
<feature type="transmembrane region" description="Helical" evidence="14">
    <location>
        <begin position="143"/>
        <end position="162"/>
    </location>
</feature>
<keyword evidence="12" id="KW-0175">Coiled coil</keyword>
<dbReference type="Gene3D" id="1.20.120.350">
    <property type="entry name" value="Voltage-gated potassium channels. Chain C"/>
    <property type="match status" value="1"/>
</dbReference>
<evidence type="ECO:0000256" key="13">
    <source>
        <dbReference type="SAM" id="MobiDB-lite"/>
    </source>
</evidence>
<dbReference type="Proteomes" id="UP000007148">
    <property type="component" value="Unassembled WGS sequence"/>
</dbReference>
<evidence type="ECO:0000256" key="5">
    <source>
        <dbReference type="ARBA" id="ARBA00022826"/>
    </source>
</evidence>
<keyword evidence="9" id="KW-0406">Ion transport</keyword>
<evidence type="ECO:0000256" key="11">
    <source>
        <dbReference type="ARBA" id="ARBA00023303"/>
    </source>
</evidence>
<dbReference type="eggNOG" id="KOG4390">
    <property type="taxonomic scope" value="Eukaryota"/>
</dbReference>
<organism evidence="16 17">
    <name type="scientific">Serendipita indica (strain DSM 11827)</name>
    <name type="common">Root endophyte fungus</name>
    <name type="synonym">Piriformospora indica</name>
    <dbReference type="NCBI Taxonomy" id="1109443"/>
    <lineage>
        <taxon>Eukaryota</taxon>
        <taxon>Fungi</taxon>
        <taxon>Dikarya</taxon>
        <taxon>Basidiomycota</taxon>
        <taxon>Agaricomycotina</taxon>
        <taxon>Agaricomycetes</taxon>
        <taxon>Sebacinales</taxon>
        <taxon>Serendipitaceae</taxon>
        <taxon>Serendipita</taxon>
    </lineage>
</organism>
<dbReference type="HOGENOM" id="CLU_467772_0_0_1"/>
<dbReference type="PANTHER" id="PTHR11537:SF254">
    <property type="entry name" value="POTASSIUM VOLTAGE-GATED CHANNEL PROTEIN SHAB"/>
    <property type="match status" value="1"/>
</dbReference>
<evidence type="ECO:0000256" key="8">
    <source>
        <dbReference type="ARBA" id="ARBA00022989"/>
    </source>
</evidence>
<dbReference type="Gene3D" id="1.10.287.70">
    <property type="match status" value="1"/>
</dbReference>
<feature type="transmembrane region" description="Helical" evidence="14">
    <location>
        <begin position="253"/>
        <end position="274"/>
    </location>
</feature>
<dbReference type="PANTHER" id="PTHR11537">
    <property type="entry name" value="VOLTAGE-GATED POTASSIUM CHANNEL"/>
    <property type="match status" value="1"/>
</dbReference>
<feature type="coiled-coil region" evidence="12">
    <location>
        <begin position="523"/>
        <end position="578"/>
    </location>
</feature>
<name>G4TPY8_SERID</name>
<dbReference type="InParanoid" id="G4TPY8"/>
<feature type="compositionally biased region" description="Basic residues" evidence="13">
    <location>
        <begin position="414"/>
        <end position="423"/>
    </location>
</feature>
<dbReference type="STRING" id="1109443.G4TPY8"/>
<evidence type="ECO:0000313" key="17">
    <source>
        <dbReference type="Proteomes" id="UP000007148"/>
    </source>
</evidence>
<evidence type="ECO:0000256" key="6">
    <source>
        <dbReference type="ARBA" id="ARBA00022882"/>
    </source>
</evidence>
<evidence type="ECO:0000256" key="10">
    <source>
        <dbReference type="ARBA" id="ARBA00023136"/>
    </source>
</evidence>
<dbReference type="GO" id="GO:0005249">
    <property type="term" value="F:voltage-gated potassium channel activity"/>
    <property type="evidence" value="ECO:0007669"/>
    <property type="project" value="InterPro"/>
</dbReference>
<keyword evidence="2" id="KW-0813">Transport</keyword>
<dbReference type="PRINTS" id="PR00169">
    <property type="entry name" value="KCHANNEL"/>
</dbReference>
<reference evidence="16 17" key="1">
    <citation type="journal article" date="2011" name="PLoS Pathog.">
        <title>Endophytic Life Strategies Decoded by Genome and Transcriptome Analyses of the Mutualistic Root Symbiont Piriformospora indica.</title>
        <authorList>
            <person name="Zuccaro A."/>
            <person name="Lahrmann U."/>
            <person name="Guldener U."/>
            <person name="Langen G."/>
            <person name="Pfiffi S."/>
            <person name="Biedenkopf D."/>
            <person name="Wong P."/>
            <person name="Samans B."/>
            <person name="Grimm C."/>
            <person name="Basiewicz M."/>
            <person name="Murat C."/>
            <person name="Martin F."/>
            <person name="Kogel K.H."/>
        </authorList>
    </citation>
    <scope>NUCLEOTIDE SEQUENCE [LARGE SCALE GENOMIC DNA]</scope>
    <source>
        <strain evidence="16 17">DSM 11827</strain>
    </source>
</reference>
<evidence type="ECO:0000256" key="9">
    <source>
        <dbReference type="ARBA" id="ARBA00023065"/>
    </source>
</evidence>
<keyword evidence="17" id="KW-1185">Reference proteome</keyword>
<sequence length="583" mass="65689">MQPQQADESIPMEQPVAGSSRSIITGDEEHEQDIIIIQDQSAPKVHEDDQQSLPPAYSDATASKPRKARQRTHQYPPSRSRTTLSEMRRSRSSFRHALFLLMERPTSSSSAFTLHLTTNAIIVLSAILTILETLPFFHAVNSSIWFGLETVIVALFTVEYVARSFAWGFGEGNGGWKRWSKWVTSFFALVDLFAILPYYIELLLQADTTAFFRFSILRVFRLFRVFRPFRYSSTILLTIEVMILATKRSQHALLALAFFVTMTLVVFSTLLYFIERGTWDDSLEAFVDAEGVKTQFDSIPMAAWFVLVTITTVGYGQTVPRTFFGRLITVPLLLFGLLLVALPSFVLGREFAVVWEEMSAGVLDASVLAIGREPDSPLTPYTGRGAESYDVESFHDKPEEHHEDETDPTTPLTGRRRRDKGKGRATDMLFDAGGVESDIQHHDSEERQREHDEERAVPRPKPAGVAALQKRRHRVDSDATNRTNVFMGLSHRRNGSQVNLSSPSAGGISSAIDAHTQVLSGIVKELKAERDAVRGERDALRAEREALRLEREALGRERADLAAAKERLRARFGNLEQQMQQMR</sequence>
<dbReference type="Pfam" id="PF00520">
    <property type="entry name" value="Ion_trans"/>
    <property type="match status" value="1"/>
</dbReference>
<feature type="region of interest" description="Disordered" evidence="13">
    <location>
        <begin position="393"/>
        <end position="475"/>
    </location>
</feature>
<dbReference type="GO" id="GO:0001508">
    <property type="term" value="P:action potential"/>
    <property type="evidence" value="ECO:0007669"/>
    <property type="project" value="TreeGrafter"/>
</dbReference>
<protein>
    <recommendedName>
        <fullName evidence="15">Ion transport domain-containing protein</fullName>
    </recommendedName>
</protein>
<feature type="region of interest" description="Disordered" evidence="13">
    <location>
        <begin position="1"/>
        <end position="89"/>
    </location>
</feature>
<dbReference type="InterPro" id="IPR027359">
    <property type="entry name" value="Volt_channel_dom_sf"/>
</dbReference>
<keyword evidence="11" id="KW-0407">Ion channel</keyword>
<feature type="transmembrane region" description="Helical" evidence="14">
    <location>
        <begin position="111"/>
        <end position="131"/>
    </location>
</feature>
<evidence type="ECO:0000256" key="1">
    <source>
        <dbReference type="ARBA" id="ARBA00004141"/>
    </source>
</evidence>
<keyword evidence="7" id="KW-0630">Potassium</keyword>
<feature type="compositionally biased region" description="Polar residues" evidence="13">
    <location>
        <begin position="73"/>
        <end position="85"/>
    </location>
</feature>
<dbReference type="GO" id="GO:0008076">
    <property type="term" value="C:voltage-gated potassium channel complex"/>
    <property type="evidence" value="ECO:0007669"/>
    <property type="project" value="InterPro"/>
</dbReference>
<comment type="caution">
    <text evidence="16">The sequence shown here is derived from an EMBL/GenBank/DDBJ whole genome shotgun (WGS) entry which is preliminary data.</text>
</comment>
<dbReference type="EMBL" id="CAFZ01000221">
    <property type="protein sequence ID" value="CCA73381.1"/>
    <property type="molecule type" value="Genomic_DNA"/>
</dbReference>
<evidence type="ECO:0000313" key="16">
    <source>
        <dbReference type="EMBL" id="CCA73381.1"/>
    </source>
</evidence>
<keyword evidence="10 14" id="KW-0472">Membrane</keyword>
<evidence type="ECO:0000256" key="7">
    <source>
        <dbReference type="ARBA" id="ARBA00022958"/>
    </source>
</evidence>
<keyword evidence="4 14" id="KW-0812">Transmembrane</keyword>
<feature type="compositionally biased region" description="Basic and acidic residues" evidence="13">
    <location>
        <begin position="393"/>
        <end position="404"/>
    </location>
</feature>
<accession>G4TPY8</accession>
<feature type="domain" description="Ion transport" evidence="15">
    <location>
        <begin position="120"/>
        <end position="350"/>
    </location>
</feature>
<keyword evidence="5" id="KW-0631">Potassium channel</keyword>
<dbReference type="OrthoDB" id="415460at2759"/>
<dbReference type="AlphaFoldDB" id="G4TPY8"/>
<feature type="compositionally biased region" description="Basic and acidic residues" evidence="13">
    <location>
        <begin position="438"/>
        <end position="457"/>
    </location>
</feature>
<proteinExistence type="predicted"/>
<evidence type="ECO:0000259" key="15">
    <source>
        <dbReference type="Pfam" id="PF00520"/>
    </source>
</evidence>
<evidence type="ECO:0000256" key="3">
    <source>
        <dbReference type="ARBA" id="ARBA00022538"/>
    </source>
</evidence>
<keyword evidence="6" id="KW-0851">Voltage-gated channel</keyword>
<dbReference type="SUPFAM" id="SSF81324">
    <property type="entry name" value="Voltage-gated potassium channels"/>
    <property type="match status" value="1"/>
</dbReference>
<comment type="subcellular location">
    <subcellularLocation>
        <location evidence="1">Membrane</location>
        <topology evidence="1">Multi-pass membrane protein</topology>
    </subcellularLocation>
</comment>
<evidence type="ECO:0000256" key="12">
    <source>
        <dbReference type="SAM" id="Coils"/>
    </source>
</evidence>
<dbReference type="InterPro" id="IPR028325">
    <property type="entry name" value="VG_K_chnl"/>
</dbReference>